<gene>
    <name evidence="2" type="ORF">SJI18_14675</name>
</gene>
<keyword evidence="3" id="KW-1185">Reference proteome</keyword>
<keyword evidence="1" id="KW-0812">Transmembrane</keyword>
<evidence type="ECO:0000256" key="1">
    <source>
        <dbReference type="SAM" id="Phobius"/>
    </source>
</evidence>
<evidence type="ECO:0000313" key="2">
    <source>
        <dbReference type="EMBL" id="MEF2113548.1"/>
    </source>
</evidence>
<feature type="transmembrane region" description="Helical" evidence="1">
    <location>
        <begin position="181"/>
        <end position="204"/>
    </location>
</feature>
<proteinExistence type="predicted"/>
<dbReference type="RefSeq" id="WP_216251926.1">
    <property type="nucleotide sequence ID" value="NZ_JAZHFS010000013.1"/>
</dbReference>
<organism evidence="2 3">
    <name type="scientific">Clostridium frigoriphilum</name>
    <dbReference type="NCBI Taxonomy" id="443253"/>
    <lineage>
        <taxon>Bacteria</taxon>
        <taxon>Bacillati</taxon>
        <taxon>Bacillota</taxon>
        <taxon>Clostridia</taxon>
        <taxon>Eubacteriales</taxon>
        <taxon>Clostridiaceae</taxon>
        <taxon>Clostridium</taxon>
    </lineage>
</organism>
<feature type="transmembrane region" description="Helical" evidence="1">
    <location>
        <begin position="115"/>
        <end position="137"/>
    </location>
</feature>
<dbReference type="Pfam" id="PF13346">
    <property type="entry name" value="ABC2_membrane_5"/>
    <property type="match status" value="1"/>
</dbReference>
<sequence>MLFHLVKKDFLLIKKYLLLMILIPIAIPILMMIQASQLLGLSAFVMSVIFTVFMLYQYVLMAEMKYPKAEALLCATPYSRSTLVKARYVFLLLPFAYCCAVYNVLALLFAKIEYLTLSTYLIAMLISVILFGIYTPIQYKLGFEKTKYFFVLVIMGAPSLMVLLIKINIKLDLTGLSVMPMFAQYLILIVAIISIIFISMNVSIKIYSKKELL</sequence>
<keyword evidence="1" id="KW-0472">Membrane</keyword>
<reference evidence="2 3" key="1">
    <citation type="submission" date="2023-11" db="EMBL/GenBank/DDBJ databases">
        <title>Draft genome sequence of a psychrophilic Clostridium strain from permafrost water brine.</title>
        <authorList>
            <person name="Shcherbakova V.A."/>
            <person name="Trubitsyn V.E."/>
            <person name="Zakharyuk A.G."/>
        </authorList>
    </citation>
    <scope>NUCLEOTIDE SEQUENCE [LARGE SCALE GENOMIC DNA]</scope>
    <source>
        <strain evidence="2 3">14F</strain>
    </source>
</reference>
<accession>A0ABU7UQ59</accession>
<dbReference type="Proteomes" id="UP001498469">
    <property type="component" value="Unassembled WGS sequence"/>
</dbReference>
<feature type="transmembrane region" description="Helical" evidence="1">
    <location>
        <begin position="12"/>
        <end position="33"/>
    </location>
</feature>
<feature type="transmembrane region" description="Helical" evidence="1">
    <location>
        <begin position="39"/>
        <end position="59"/>
    </location>
</feature>
<keyword evidence="1" id="KW-1133">Transmembrane helix</keyword>
<dbReference type="EMBL" id="JAZHFS010000013">
    <property type="protein sequence ID" value="MEF2113548.1"/>
    <property type="molecule type" value="Genomic_DNA"/>
</dbReference>
<comment type="caution">
    <text evidence="2">The sequence shown here is derived from an EMBL/GenBank/DDBJ whole genome shotgun (WGS) entry which is preliminary data.</text>
</comment>
<evidence type="ECO:0000313" key="3">
    <source>
        <dbReference type="Proteomes" id="UP001498469"/>
    </source>
</evidence>
<name>A0ABU7UQ59_9CLOT</name>
<feature type="transmembrane region" description="Helical" evidence="1">
    <location>
        <begin position="88"/>
        <end position="109"/>
    </location>
</feature>
<dbReference type="InterPro" id="IPR025699">
    <property type="entry name" value="ABC2_memb-like"/>
</dbReference>
<feature type="transmembrane region" description="Helical" evidence="1">
    <location>
        <begin position="149"/>
        <end position="169"/>
    </location>
</feature>
<protein>
    <submittedName>
        <fullName evidence="2">ABC-2 transporter permease</fullName>
    </submittedName>
</protein>